<name>A0A1A8HPZ0_NOTKU</name>
<feature type="non-terminal residue" evidence="1">
    <location>
        <position position="1"/>
    </location>
</feature>
<accession>A0A1A8HPZ0</accession>
<dbReference type="EMBL" id="HAED01000322">
    <property type="protein sequence ID" value="SBQ86167.1"/>
    <property type="molecule type" value="Transcribed_RNA"/>
</dbReference>
<gene>
    <name evidence="1" type="primary">Nfu_g_1_003110</name>
</gene>
<evidence type="ECO:0000313" key="1">
    <source>
        <dbReference type="EMBL" id="SBQ86167.1"/>
    </source>
</evidence>
<proteinExistence type="predicted"/>
<protein>
    <submittedName>
        <fullName evidence="1">Uncharacterized protein</fullName>
    </submittedName>
</protein>
<reference evidence="1" key="1">
    <citation type="submission" date="2016-05" db="EMBL/GenBank/DDBJ databases">
        <authorList>
            <person name="Lavstsen T."/>
            <person name="Jespersen J.S."/>
        </authorList>
    </citation>
    <scope>NUCLEOTIDE SEQUENCE</scope>
    <source>
        <tissue evidence="1">Brain</tissue>
    </source>
</reference>
<dbReference type="AlphaFoldDB" id="A0A1A8HPZ0"/>
<reference evidence="1" key="2">
    <citation type="submission" date="2016-06" db="EMBL/GenBank/DDBJ databases">
        <title>The genome of a short-lived fish provides insights into sex chromosome evolution and the genetic control of aging.</title>
        <authorList>
            <person name="Reichwald K."/>
            <person name="Felder M."/>
            <person name="Petzold A."/>
            <person name="Koch P."/>
            <person name="Groth M."/>
            <person name="Platzer M."/>
        </authorList>
    </citation>
    <scope>NUCLEOTIDE SEQUENCE</scope>
    <source>
        <tissue evidence="1">Brain</tissue>
    </source>
</reference>
<sequence length="71" mass="8016">EKKRRDSIGISQGIYPHSSVIRGFPSYRRGIQCCPQFHNRGILRSSVLSSLLSEAAGCRRLVQTGWGQREQ</sequence>
<feature type="non-terminal residue" evidence="1">
    <location>
        <position position="71"/>
    </location>
</feature>
<organism evidence="1">
    <name type="scientific">Nothobranchius kuhntae</name>
    <name type="common">Beira killifish</name>
    <dbReference type="NCBI Taxonomy" id="321403"/>
    <lineage>
        <taxon>Eukaryota</taxon>
        <taxon>Metazoa</taxon>
        <taxon>Chordata</taxon>
        <taxon>Craniata</taxon>
        <taxon>Vertebrata</taxon>
        <taxon>Euteleostomi</taxon>
        <taxon>Actinopterygii</taxon>
        <taxon>Neopterygii</taxon>
        <taxon>Teleostei</taxon>
        <taxon>Neoteleostei</taxon>
        <taxon>Acanthomorphata</taxon>
        <taxon>Ovalentaria</taxon>
        <taxon>Atherinomorphae</taxon>
        <taxon>Cyprinodontiformes</taxon>
        <taxon>Nothobranchiidae</taxon>
        <taxon>Nothobranchius</taxon>
    </lineage>
</organism>